<protein>
    <submittedName>
        <fullName evidence="1">YfbM family protein</fullName>
    </submittedName>
</protein>
<dbReference type="InterPro" id="IPR015068">
    <property type="entry name" value="DUF1877"/>
</dbReference>
<organism evidence="1 2">
    <name type="scientific">Chitinophaga chungangae</name>
    <dbReference type="NCBI Taxonomy" id="2821488"/>
    <lineage>
        <taxon>Bacteria</taxon>
        <taxon>Pseudomonadati</taxon>
        <taxon>Bacteroidota</taxon>
        <taxon>Chitinophagia</taxon>
        <taxon>Chitinophagales</taxon>
        <taxon>Chitinophagaceae</taxon>
        <taxon>Chitinophaga</taxon>
    </lineage>
</organism>
<accession>A0ABS3YLN4</accession>
<keyword evidence="2" id="KW-1185">Reference proteome</keyword>
<dbReference type="EMBL" id="JAGHKP010000004">
    <property type="protein sequence ID" value="MBO9154989.1"/>
    <property type="molecule type" value="Genomic_DNA"/>
</dbReference>
<evidence type="ECO:0000313" key="2">
    <source>
        <dbReference type="Proteomes" id="UP000679126"/>
    </source>
</evidence>
<evidence type="ECO:0000313" key="1">
    <source>
        <dbReference type="EMBL" id="MBO9154989.1"/>
    </source>
</evidence>
<dbReference type="Proteomes" id="UP000679126">
    <property type="component" value="Unassembled WGS sequence"/>
</dbReference>
<gene>
    <name evidence="1" type="ORF">J7I43_22360</name>
</gene>
<dbReference type="Gene3D" id="3.40.1760.10">
    <property type="entry name" value="YfbM-like super family"/>
    <property type="match status" value="1"/>
</dbReference>
<dbReference type="RefSeq" id="WP_209148098.1">
    <property type="nucleotide sequence ID" value="NZ_JAGHKP010000004.1"/>
</dbReference>
<dbReference type="Pfam" id="PF08974">
    <property type="entry name" value="DUF1877"/>
    <property type="match status" value="1"/>
</dbReference>
<dbReference type="SUPFAM" id="SSF111069">
    <property type="entry name" value="Hypothetical protein yfbM"/>
    <property type="match status" value="1"/>
</dbReference>
<comment type="caution">
    <text evidence="1">The sequence shown here is derived from an EMBL/GenBank/DDBJ whole genome shotgun (WGS) entry which is preliminary data.</text>
</comment>
<proteinExistence type="predicted"/>
<reference evidence="2" key="1">
    <citation type="submission" date="2021-03" db="EMBL/GenBank/DDBJ databases">
        <title>Assistant Professor.</title>
        <authorList>
            <person name="Huq M.A."/>
        </authorList>
    </citation>
    <scope>NUCLEOTIDE SEQUENCE [LARGE SCALE GENOMIC DNA]</scope>
    <source>
        <strain evidence="2">MAH-28</strain>
    </source>
</reference>
<name>A0ABS3YLN4_9BACT</name>
<dbReference type="InterPro" id="IPR035944">
    <property type="entry name" value="YfbM-like_sf"/>
</dbReference>
<sequence length="177" mass="20022">MTYFCFISDKTIPVMGMIANLLRVTNAEPETYISNSALLEERIYENEEEDLMLTDIDKSWEGILFLLTGQNLEKLDHPLGRVLFSGRVIDENQDLGYGPGHYLTPKEVGEMSGALAGITKEELTQRLDSPRMTELAIYPEIWAEENALGYLLDYFEVIQTVYATAAKNNEAVITFLN</sequence>